<feature type="transmembrane region" description="Helical" evidence="1">
    <location>
        <begin position="18"/>
        <end position="36"/>
    </location>
</feature>
<organism evidence="2 3">
    <name type="scientific">Paenibacillus odorifer</name>
    <dbReference type="NCBI Taxonomy" id="189426"/>
    <lineage>
        <taxon>Bacteria</taxon>
        <taxon>Bacillati</taxon>
        <taxon>Bacillota</taxon>
        <taxon>Bacilli</taxon>
        <taxon>Bacillales</taxon>
        <taxon>Paenibacillaceae</taxon>
        <taxon>Paenibacillus</taxon>
    </lineage>
</organism>
<evidence type="ECO:0000313" key="2">
    <source>
        <dbReference type="EMBL" id="OMD41504.1"/>
    </source>
</evidence>
<comment type="caution">
    <text evidence="2">The sequence shown here is derived from an EMBL/GenBank/DDBJ whole genome shotgun (WGS) entry which is preliminary data.</text>
</comment>
<feature type="transmembrane region" description="Helical" evidence="1">
    <location>
        <begin position="223"/>
        <end position="242"/>
    </location>
</feature>
<dbReference type="RefSeq" id="WP_042131268.1">
    <property type="nucleotide sequence ID" value="NZ_MPTC01000007.1"/>
</dbReference>
<name>A0A1R0Y2C5_9BACL</name>
<feature type="transmembrane region" description="Helical" evidence="1">
    <location>
        <begin position="651"/>
        <end position="669"/>
    </location>
</feature>
<feature type="transmembrane region" description="Helical" evidence="1">
    <location>
        <begin position="324"/>
        <end position="343"/>
    </location>
</feature>
<feature type="transmembrane region" description="Helical" evidence="1">
    <location>
        <begin position="198"/>
        <end position="217"/>
    </location>
</feature>
<keyword evidence="1" id="KW-0812">Transmembrane</keyword>
<evidence type="ECO:0000256" key="1">
    <source>
        <dbReference type="SAM" id="Phobius"/>
    </source>
</evidence>
<accession>A0A1R0Y2C5</accession>
<sequence>METFVHRKELWNFLSKRLFIILFILISAIYFSIVIFEHKDFFITISQDKKMIISQENSGDIIGEIQDGTLIKQKFEVNDKTNLEIAIPFGTFERINTGELIFDIKENGQLLHQEILDVSSLSDGQNITMKIPNSDQKYRKLEFLISSKGLYEGNSVTLWKSRDNNVGYLTVNDQEQQGSIYFNLSGISTKALMSAKSFYLLLVAFTVFFIAIIIVVIRLRDNIAKVFVVLSLSIGIIMVFLFPPFDHLDELEHYYRAYEVSEGKFINQTVDGQIGNYIPYSLISTVDKVRYIHQTGFQYKIVDEAFSMKLNPDERTFYRNYASIYSPVLYIPQALGIIVSRVFNAAPITMLYLGRLFNFLAYISIIYFSLKIVPFKKMLILIIALLPMSLIQASSLSADAVIIASSILFISIILKLTYTKEVSKITTKDICLLVLVGMFMSISKPVYVPLLLLIFIIPYQKFGAKKNYFKKIFLILTCCTLPMIIWNLMSLTNIAVPDLRGGESVSPSDQVHFVLTHPFRYIKVIFDTFLNLGSQQFLAMLGKTVTNYGYGLSPVLIFGFIFLLFFMAIPNRSYLEEERMQVKVSQKIIFMAIISCVLVLTYTALYTGFTPVGGSIINGIQGRYFLPVSPLFFLLFASSSVIIKDKKIDKYLMMSLCVLLFSLLLNYILKVNGVIPF</sequence>
<protein>
    <recommendedName>
        <fullName evidence="4">DUF2142 domain-containing protein</fullName>
    </recommendedName>
</protein>
<proteinExistence type="predicted"/>
<dbReference type="EMBL" id="MPTC01000007">
    <property type="protein sequence ID" value="OMD41504.1"/>
    <property type="molecule type" value="Genomic_DNA"/>
</dbReference>
<feature type="transmembrane region" description="Helical" evidence="1">
    <location>
        <begin position="624"/>
        <end position="644"/>
    </location>
</feature>
<feature type="transmembrane region" description="Helical" evidence="1">
    <location>
        <begin position="349"/>
        <end position="368"/>
    </location>
</feature>
<dbReference type="AlphaFoldDB" id="A0A1R0Y2C5"/>
<reference evidence="2 3" key="1">
    <citation type="submission" date="2016-10" db="EMBL/GenBank/DDBJ databases">
        <title>Paenibacillus species isolates.</title>
        <authorList>
            <person name="Beno S.M."/>
        </authorList>
    </citation>
    <scope>NUCLEOTIDE SEQUENCE [LARGE SCALE GENOMIC DNA]</scope>
    <source>
        <strain evidence="2 3">FSL H7-0710</strain>
    </source>
</reference>
<feature type="transmembrane region" description="Helical" evidence="1">
    <location>
        <begin position="468"/>
        <end position="489"/>
    </location>
</feature>
<dbReference type="InterPro" id="IPR018674">
    <property type="entry name" value="DUF2142_membrane"/>
</dbReference>
<feature type="transmembrane region" description="Helical" evidence="1">
    <location>
        <begin position="433"/>
        <end position="456"/>
    </location>
</feature>
<feature type="transmembrane region" description="Helical" evidence="1">
    <location>
        <begin position="380"/>
        <end position="413"/>
    </location>
</feature>
<dbReference type="Pfam" id="PF09913">
    <property type="entry name" value="DUF2142"/>
    <property type="match status" value="1"/>
</dbReference>
<evidence type="ECO:0008006" key="4">
    <source>
        <dbReference type="Google" id="ProtNLM"/>
    </source>
</evidence>
<dbReference type="Proteomes" id="UP000187439">
    <property type="component" value="Unassembled WGS sequence"/>
</dbReference>
<keyword evidence="1" id="KW-0472">Membrane</keyword>
<keyword evidence="1" id="KW-1133">Transmembrane helix</keyword>
<feature type="transmembrane region" description="Helical" evidence="1">
    <location>
        <begin position="588"/>
        <end position="609"/>
    </location>
</feature>
<dbReference type="OrthoDB" id="2220917at2"/>
<evidence type="ECO:0000313" key="3">
    <source>
        <dbReference type="Proteomes" id="UP000187439"/>
    </source>
</evidence>
<gene>
    <name evidence="2" type="ORF">BSK52_11450</name>
</gene>
<feature type="transmembrane region" description="Helical" evidence="1">
    <location>
        <begin position="548"/>
        <end position="567"/>
    </location>
</feature>